<sequence length="96" mass="11243">MFGRPFLGFNNWNSETDNELELIKRAAQIKKQYEQDIPKALSNLEKNQKKQIIKQNKAKNVLIESLEPEYPLCKVNLRQNSEDLTPSLEEQIKVKN</sequence>
<dbReference type="EMBL" id="REGN01008301">
    <property type="protein sequence ID" value="RNA03918.1"/>
    <property type="molecule type" value="Genomic_DNA"/>
</dbReference>
<dbReference type="AlphaFoldDB" id="A0A3M7PZ50"/>
<keyword evidence="2" id="KW-1185">Reference proteome</keyword>
<reference evidence="1 2" key="1">
    <citation type="journal article" date="2018" name="Sci. Rep.">
        <title>Genomic signatures of local adaptation to the degree of environmental predictability in rotifers.</title>
        <authorList>
            <person name="Franch-Gras L."/>
            <person name="Hahn C."/>
            <person name="Garcia-Roger E.M."/>
            <person name="Carmona M.J."/>
            <person name="Serra M."/>
            <person name="Gomez A."/>
        </authorList>
    </citation>
    <scope>NUCLEOTIDE SEQUENCE [LARGE SCALE GENOMIC DNA]</scope>
    <source>
        <strain evidence="1">HYR1</strain>
    </source>
</reference>
<name>A0A3M7PZ50_BRAPC</name>
<gene>
    <name evidence="1" type="ORF">BpHYR1_016920</name>
</gene>
<evidence type="ECO:0000313" key="1">
    <source>
        <dbReference type="EMBL" id="RNA03918.1"/>
    </source>
</evidence>
<dbReference type="Proteomes" id="UP000276133">
    <property type="component" value="Unassembled WGS sequence"/>
</dbReference>
<organism evidence="1 2">
    <name type="scientific">Brachionus plicatilis</name>
    <name type="common">Marine rotifer</name>
    <name type="synonym">Brachionus muelleri</name>
    <dbReference type="NCBI Taxonomy" id="10195"/>
    <lineage>
        <taxon>Eukaryota</taxon>
        <taxon>Metazoa</taxon>
        <taxon>Spiralia</taxon>
        <taxon>Gnathifera</taxon>
        <taxon>Rotifera</taxon>
        <taxon>Eurotatoria</taxon>
        <taxon>Monogononta</taxon>
        <taxon>Pseudotrocha</taxon>
        <taxon>Ploima</taxon>
        <taxon>Brachionidae</taxon>
        <taxon>Brachionus</taxon>
    </lineage>
</organism>
<accession>A0A3M7PZ50</accession>
<evidence type="ECO:0000313" key="2">
    <source>
        <dbReference type="Proteomes" id="UP000276133"/>
    </source>
</evidence>
<comment type="caution">
    <text evidence="1">The sequence shown here is derived from an EMBL/GenBank/DDBJ whole genome shotgun (WGS) entry which is preliminary data.</text>
</comment>
<protein>
    <submittedName>
        <fullName evidence="1">Uncharacterized protein</fullName>
    </submittedName>
</protein>
<proteinExistence type="predicted"/>